<dbReference type="Proteomes" id="UP000026962">
    <property type="component" value="Chromosome 12"/>
</dbReference>
<protein>
    <submittedName>
        <fullName evidence="2">Uncharacterized protein</fullName>
    </submittedName>
</protein>
<feature type="compositionally biased region" description="Gly residues" evidence="1">
    <location>
        <begin position="33"/>
        <end position="52"/>
    </location>
</feature>
<evidence type="ECO:0000256" key="1">
    <source>
        <dbReference type="SAM" id="MobiDB-lite"/>
    </source>
</evidence>
<evidence type="ECO:0000313" key="2">
    <source>
        <dbReference type="EnsemblPlants" id="OPUNC12G03900.1"/>
    </source>
</evidence>
<feature type="region of interest" description="Disordered" evidence="1">
    <location>
        <begin position="33"/>
        <end position="72"/>
    </location>
</feature>
<organism evidence="2">
    <name type="scientific">Oryza punctata</name>
    <name type="common">Red rice</name>
    <dbReference type="NCBI Taxonomy" id="4537"/>
    <lineage>
        <taxon>Eukaryota</taxon>
        <taxon>Viridiplantae</taxon>
        <taxon>Streptophyta</taxon>
        <taxon>Embryophyta</taxon>
        <taxon>Tracheophyta</taxon>
        <taxon>Spermatophyta</taxon>
        <taxon>Magnoliopsida</taxon>
        <taxon>Liliopsida</taxon>
        <taxon>Poales</taxon>
        <taxon>Poaceae</taxon>
        <taxon>BOP clade</taxon>
        <taxon>Oryzoideae</taxon>
        <taxon>Oryzeae</taxon>
        <taxon>Oryzinae</taxon>
        <taxon>Oryza</taxon>
    </lineage>
</organism>
<keyword evidence="3" id="KW-1185">Reference proteome</keyword>
<sequence>MAALDLNSGGDGWPDLGSYEGLLRSGSQGGVIGGGGGQLWGGAHGRGVGGSGSHHRSASQGGGSADLPPVRL</sequence>
<dbReference type="EnsemblPlants" id="OPUNC12G03900.1">
    <property type="protein sequence ID" value="OPUNC12G03900.1"/>
    <property type="gene ID" value="OPUNC12G03900"/>
</dbReference>
<dbReference type="AlphaFoldDB" id="A0A0E0MK08"/>
<evidence type="ECO:0000313" key="3">
    <source>
        <dbReference type="Proteomes" id="UP000026962"/>
    </source>
</evidence>
<accession>A0A0E0MK08</accession>
<reference evidence="2" key="2">
    <citation type="submission" date="2018-05" db="EMBL/GenBank/DDBJ databases">
        <title>OpunRS2 (Oryza punctata Reference Sequence Version 2).</title>
        <authorList>
            <person name="Zhang J."/>
            <person name="Kudrna D."/>
            <person name="Lee S."/>
            <person name="Talag J."/>
            <person name="Welchert J."/>
            <person name="Wing R.A."/>
        </authorList>
    </citation>
    <scope>NUCLEOTIDE SEQUENCE [LARGE SCALE GENOMIC DNA]</scope>
</reference>
<proteinExistence type="predicted"/>
<feature type="region of interest" description="Disordered" evidence="1">
    <location>
        <begin position="1"/>
        <end position="20"/>
    </location>
</feature>
<reference evidence="2" key="1">
    <citation type="submission" date="2015-04" db="UniProtKB">
        <authorList>
            <consortium name="EnsemblPlants"/>
        </authorList>
    </citation>
    <scope>IDENTIFICATION</scope>
</reference>
<dbReference type="HOGENOM" id="CLU_2726577_0_0_1"/>
<dbReference type="Gramene" id="OPUNC12G03900.1">
    <property type="protein sequence ID" value="OPUNC12G03900.1"/>
    <property type="gene ID" value="OPUNC12G03900"/>
</dbReference>
<name>A0A0E0MK08_ORYPU</name>